<accession>A0A838LCJ1</accession>
<protein>
    <submittedName>
        <fullName evidence="8">MFS transporter</fullName>
    </submittedName>
</protein>
<organism evidence="8 9">
    <name type="scientific">Sphingomonas chungangi</name>
    <dbReference type="NCBI Taxonomy" id="2683589"/>
    <lineage>
        <taxon>Bacteria</taxon>
        <taxon>Pseudomonadati</taxon>
        <taxon>Pseudomonadota</taxon>
        <taxon>Alphaproteobacteria</taxon>
        <taxon>Sphingomonadales</taxon>
        <taxon>Sphingomonadaceae</taxon>
        <taxon>Sphingomonas</taxon>
    </lineage>
</organism>
<dbReference type="RefSeq" id="WP_160364405.1">
    <property type="nucleotide sequence ID" value="NZ_JACEIB010000027.1"/>
</dbReference>
<feature type="transmembrane region" description="Helical" evidence="7">
    <location>
        <begin position="336"/>
        <end position="355"/>
    </location>
</feature>
<keyword evidence="3" id="KW-1003">Cell membrane</keyword>
<dbReference type="Pfam" id="PF00854">
    <property type="entry name" value="PTR2"/>
    <property type="match status" value="1"/>
</dbReference>
<dbReference type="EMBL" id="JACEIB010000027">
    <property type="protein sequence ID" value="MBA2936570.1"/>
    <property type="molecule type" value="Genomic_DNA"/>
</dbReference>
<feature type="transmembrane region" description="Helical" evidence="7">
    <location>
        <begin position="302"/>
        <end position="324"/>
    </location>
</feature>
<evidence type="ECO:0000313" key="9">
    <source>
        <dbReference type="Proteomes" id="UP000570166"/>
    </source>
</evidence>
<feature type="transmembrane region" description="Helical" evidence="7">
    <location>
        <begin position="112"/>
        <end position="133"/>
    </location>
</feature>
<feature type="transmembrane region" description="Helical" evidence="7">
    <location>
        <begin position="398"/>
        <end position="419"/>
    </location>
</feature>
<evidence type="ECO:0000256" key="5">
    <source>
        <dbReference type="ARBA" id="ARBA00022989"/>
    </source>
</evidence>
<dbReference type="InterPro" id="IPR000109">
    <property type="entry name" value="POT_fam"/>
</dbReference>
<feature type="transmembrane region" description="Helical" evidence="7">
    <location>
        <begin position="255"/>
        <end position="282"/>
    </location>
</feature>
<dbReference type="InterPro" id="IPR036259">
    <property type="entry name" value="MFS_trans_sf"/>
</dbReference>
<feature type="transmembrane region" description="Helical" evidence="7">
    <location>
        <begin position="367"/>
        <end position="391"/>
    </location>
</feature>
<keyword evidence="6 7" id="KW-0472">Membrane</keyword>
<comment type="caution">
    <text evidence="8">The sequence shown here is derived from an EMBL/GenBank/DDBJ whole genome shotgun (WGS) entry which is preliminary data.</text>
</comment>
<dbReference type="PANTHER" id="PTHR23517">
    <property type="entry name" value="RESISTANCE PROTEIN MDTM, PUTATIVE-RELATED-RELATED"/>
    <property type="match status" value="1"/>
</dbReference>
<dbReference type="SUPFAM" id="SSF103473">
    <property type="entry name" value="MFS general substrate transporter"/>
    <property type="match status" value="1"/>
</dbReference>
<evidence type="ECO:0000256" key="4">
    <source>
        <dbReference type="ARBA" id="ARBA00022692"/>
    </source>
</evidence>
<proteinExistence type="predicted"/>
<feature type="transmembrane region" description="Helical" evidence="7">
    <location>
        <begin position="431"/>
        <end position="451"/>
    </location>
</feature>
<evidence type="ECO:0000256" key="3">
    <source>
        <dbReference type="ARBA" id="ARBA00022475"/>
    </source>
</evidence>
<evidence type="ECO:0000313" key="8">
    <source>
        <dbReference type="EMBL" id="MBA2936570.1"/>
    </source>
</evidence>
<feature type="transmembrane region" description="Helical" evidence="7">
    <location>
        <begin position="178"/>
        <end position="197"/>
    </location>
</feature>
<evidence type="ECO:0000256" key="2">
    <source>
        <dbReference type="ARBA" id="ARBA00022448"/>
    </source>
</evidence>
<feature type="transmembrane region" description="Helical" evidence="7">
    <location>
        <begin position="76"/>
        <end position="100"/>
    </location>
</feature>
<reference evidence="8 9" key="1">
    <citation type="submission" date="2020-07" db="EMBL/GenBank/DDBJ databases">
        <authorList>
            <person name="Sun Q."/>
        </authorList>
    </citation>
    <scope>NUCLEOTIDE SEQUENCE [LARGE SCALE GENOMIC DNA]</scope>
    <source>
        <strain evidence="8 9">CGMCC 1.13654</strain>
    </source>
</reference>
<comment type="subcellular location">
    <subcellularLocation>
        <location evidence="1">Cell membrane</location>
        <topology evidence="1">Multi-pass membrane protein</topology>
    </subcellularLocation>
</comment>
<keyword evidence="2" id="KW-0813">Transport</keyword>
<name>A0A838LCJ1_9SPHN</name>
<dbReference type="InterPro" id="IPR050171">
    <property type="entry name" value="MFS_Transporters"/>
</dbReference>
<dbReference type="PANTHER" id="PTHR23517:SF15">
    <property type="entry name" value="PROTON-DEPENDENT OLIGOPEPTIDE FAMILY TRANSPORT PROTEIN"/>
    <property type="match status" value="1"/>
</dbReference>
<keyword evidence="9" id="KW-1185">Reference proteome</keyword>
<feature type="transmembrane region" description="Helical" evidence="7">
    <location>
        <begin position="203"/>
        <end position="223"/>
    </location>
</feature>
<dbReference type="GO" id="GO:0005886">
    <property type="term" value="C:plasma membrane"/>
    <property type="evidence" value="ECO:0007669"/>
    <property type="project" value="UniProtKB-SubCell"/>
</dbReference>
<dbReference type="AlphaFoldDB" id="A0A838LCJ1"/>
<keyword evidence="4 7" id="KW-0812">Transmembrane</keyword>
<gene>
    <name evidence="8" type="ORF">HZF05_21025</name>
</gene>
<feature type="transmembrane region" description="Helical" evidence="7">
    <location>
        <begin position="139"/>
        <end position="157"/>
    </location>
</feature>
<sequence length="472" mass="50125">MIPSNDDEAIPAYQTDRAFIGHPRGLGFLAFTEFWERFSYYGMSALLPLYGKDALFQPGHIERIWGFGPFRAFLEALFGTLTPLTLGGAIAGIYGGLVYLTPLFGGLIADRITGRTHAVIAGAALMALGHFLMAFDQTYLPALVCILTGVGLFKGNLATQVGDLYAAGDLRRADAFQIYTMAIQIAVIFAPLVTGGLAQALGYHWGFGAAGIGMVVGLVIYVAGLRWLPPEPAPEHEGGIVEPRPKLAPGEGKRVAILLLLVPVIALAFVGNQQLLGGYLIWGDLHYSLSFMGHKLSAAYLLSLDAIVSVVTIGGSVIFWRWWGTNHKEPDEITKMTIGTFIAALAPLALVAGSIQEAATGQKVGLVWAVSFHLINDIGFSNAYPVGLALYSRAAPKALGSTMIAVFLIALFLSGLIVAKLATLMEVISGTAFWGMHSALMALAGVIFLIARSTAGRLLAPTVDPEAEPQPA</sequence>
<dbReference type="Proteomes" id="UP000570166">
    <property type="component" value="Unassembled WGS sequence"/>
</dbReference>
<dbReference type="GO" id="GO:0022857">
    <property type="term" value="F:transmembrane transporter activity"/>
    <property type="evidence" value="ECO:0007669"/>
    <property type="project" value="InterPro"/>
</dbReference>
<evidence type="ECO:0000256" key="1">
    <source>
        <dbReference type="ARBA" id="ARBA00004651"/>
    </source>
</evidence>
<dbReference type="Gene3D" id="1.20.1250.20">
    <property type="entry name" value="MFS general substrate transporter like domains"/>
    <property type="match status" value="2"/>
</dbReference>
<evidence type="ECO:0000256" key="6">
    <source>
        <dbReference type="ARBA" id="ARBA00023136"/>
    </source>
</evidence>
<keyword evidence="5 7" id="KW-1133">Transmembrane helix</keyword>
<evidence type="ECO:0000256" key="7">
    <source>
        <dbReference type="SAM" id="Phobius"/>
    </source>
</evidence>